<feature type="domain" description="Transcription factor TFIIIC triple barrel" evidence="2">
    <location>
        <begin position="13"/>
        <end position="96"/>
    </location>
</feature>
<dbReference type="Proteomes" id="UP001055712">
    <property type="component" value="Unassembled WGS sequence"/>
</dbReference>
<sequence>MAQLSGGEAEGQEASVYVVLDLPDLAAMPPPGSLLQLQGMETQQPTLQLADGTRLVGAFSETVGTQLVLADSATGIGGGHRVELLAHTDKRISFTQPPETDRGAGGAAATTAHVQAAAGASQPRQQQQRGGPG</sequence>
<feature type="compositionally biased region" description="Low complexity" evidence="1">
    <location>
        <begin position="107"/>
        <end position="133"/>
    </location>
</feature>
<dbReference type="Gene3D" id="2.60.40.4370">
    <property type="match status" value="1"/>
</dbReference>
<proteinExistence type="predicted"/>
<feature type="region of interest" description="Disordered" evidence="1">
    <location>
        <begin position="92"/>
        <end position="133"/>
    </location>
</feature>
<protein>
    <recommendedName>
        <fullName evidence="2">Transcription factor TFIIIC triple barrel domain-containing protein</fullName>
    </recommendedName>
</protein>
<dbReference type="OrthoDB" id="1877767at2759"/>
<gene>
    <name evidence="3" type="ORF">D9Q98_002668</name>
</gene>
<accession>A0A9D4TTZ4</accession>
<reference evidence="3" key="1">
    <citation type="journal article" date="2019" name="Plant J.">
        <title>Chlorella vulgaris genome assembly and annotation reveals the molecular basis for metabolic acclimation to high light conditions.</title>
        <authorList>
            <person name="Cecchin M."/>
            <person name="Marcolungo L."/>
            <person name="Rossato M."/>
            <person name="Girolomoni L."/>
            <person name="Cosentino E."/>
            <person name="Cuine S."/>
            <person name="Li-Beisson Y."/>
            <person name="Delledonne M."/>
            <person name="Ballottari M."/>
        </authorList>
    </citation>
    <scope>NUCLEOTIDE SEQUENCE</scope>
    <source>
        <strain evidence="3">211/11P</strain>
    </source>
</reference>
<name>A0A9D4TTZ4_CHLVU</name>
<reference evidence="3" key="2">
    <citation type="submission" date="2020-11" db="EMBL/GenBank/DDBJ databases">
        <authorList>
            <person name="Cecchin M."/>
            <person name="Marcolungo L."/>
            <person name="Rossato M."/>
            <person name="Girolomoni L."/>
            <person name="Cosentino E."/>
            <person name="Cuine S."/>
            <person name="Li-Beisson Y."/>
            <person name="Delledonne M."/>
            <person name="Ballottari M."/>
        </authorList>
    </citation>
    <scope>NUCLEOTIDE SEQUENCE</scope>
    <source>
        <strain evidence="3">211/11P</strain>
        <tissue evidence="3">Whole cell</tissue>
    </source>
</reference>
<dbReference type="EMBL" id="SIDB01000003">
    <property type="protein sequence ID" value="KAI3434600.1"/>
    <property type="molecule type" value="Genomic_DNA"/>
</dbReference>
<organism evidence="3 4">
    <name type="scientific">Chlorella vulgaris</name>
    <name type="common">Green alga</name>
    <dbReference type="NCBI Taxonomy" id="3077"/>
    <lineage>
        <taxon>Eukaryota</taxon>
        <taxon>Viridiplantae</taxon>
        <taxon>Chlorophyta</taxon>
        <taxon>core chlorophytes</taxon>
        <taxon>Trebouxiophyceae</taxon>
        <taxon>Chlorellales</taxon>
        <taxon>Chlorellaceae</taxon>
        <taxon>Chlorella clade</taxon>
        <taxon>Chlorella</taxon>
    </lineage>
</organism>
<keyword evidence="4" id="KW-1185">Reference proteome</keyword>
<dbReference type="InterPro" id="IPR019481">
    <property type="entry name" value="TFIIIC_triple_barrel"/>
</dbReference>
<evidence type="ECO:0000259" key="2">
    <source>
        <dbReference type="Pfam" id="PF10419"/>
    </source>
</evidence>
<dbReference type="AlphaFoldDB" id="A0A9D4TTZ4"/>
<evidence type="ECO:0000313" key="4">
    <source>
        <dbReference type="Proteomes" id="UP001055712"/>
    </source>
</evidence>
<evidence type="ECO:0000313" key="3">
    <source>
        <dbReference type="EMBL" id="KAI3434600.1"/>
    </source>
</evidence>
<comment type="caution">
    <text evidence="3">The sequence shown here is derived from an EMBL/GenBank/DDBJ whole genome shotgun (WGS) entry which is preliminary data.</text>
</comment>
<evidence type="ECO:0000256" key="1">
    <source>
        <dbReference type="SAM" id="MobiDB-lite"/>
    </source>
</evidence>
<dbReference type="Pfam" id="PF10419">
    <property type="entry name" value="TFIIIC_sub6"/>
    <property type="match status" value="1"/>
</dbReference>